<comment type="similarity">
    <text evidence="1">Belongs to the beta-class carbonic anhydrase family.</text>
</comment>
<dbReference type="KEGG" id="tsph:KIH39_09980"/>
<protein>
    <recommendedName>
        <fullName evidence="2">carbonic anhydrase</fullName>
        <ecNumber evidence="2">4.2.1.1</ecNumber>
    </recommendedName>
</protein>
<dbReference type="RefSeq" id="WP_213499184.1">
    <property type="nucleotide sequence ID" value="NZ_CP074694.1"/>
</dbReference>
<organism evidence="7 8">
    <name type="scientific">Telmatocola sphagniphila</name>
    <dbReference type="NCBI Taxonomy" id="1123043"/>
    <lineage>
        <taxon>Bacteria</taxon>
        <taxon>Pseudomonadati</taxon>
        <taxon>Planctomycetota</taxon>
        <taxon>Planctomycetia</taxon>
        <taxon>Gemmatales</taxon>
        <taxon>Gemmataceae</taxon>
    </lineage>
</organism>
<dbReference type="Gene3D" id="3.40.1050.10">
    <property type="entry name" value="Carbonic anhydrase"/>
    <property type="match status" value="1"/>
</dbReference>
<dbReference type="EC" id="4.2.1.1" evidence="2"/>
<gene>
    <name evidence="7" type="ORF">KIH39_09980</name>
</gene>
<dbReference type="PANTHER" id="PTHR11002">
    <property type="entry name" value="CARBONIC ANHYDRASE"/>
    <property type="match status" value="1"/>
</dbReference>
<feature type="binding site" evidence="6">
    <location>
        <position position="95"/>
    </location>
    <ligand>
        <name>Zn(2+)</name>
        <dbReference type="ChEBI" id="CHEBI:29105"/>
    </ligand>
</feature>
<reference evidence="7" key="1">
    <citation type="submission" date="2021-05" db="EMBL/GenBank/DDBJ databases">
        <title>Complete genome sequence of the cellulolytic planctomycete Telmatocola sphagniphila SP2T and characterization of the first cellulase from planctomycetes.</title>
        <authorList>
            <person name="Rakitin A.L."/>
            <person name="Beletsky A.V."/>
            <person name="Naumoff D.G."/>
            <person name="Kulichevskaya I.S."/>
            <person name="Mardanov A.V."/>
            <person name="Ravin N.V."/>
            <person name="Dedysh S.N."/>
        </authorList>
    </citation>
    <scope>NUCLEOTIDE SEQUENCE</scope>
    <source>
        <strain evidence="7">SP2T</strain>
    </source>
</reference>
<evidence type="ECO:0000256" key="2">
    <source>
        <dbReference type="ARBA" id="ARBA00012925"/>
    </source>
</evidence>
<evidence type="ECO:0000256" key="4">
    <source>
        <dbReference type="ARBA" id="ARBA00023239"/>
    </source>
</evidence>
<evidence type="ECO:0000256" key="6">
    <source>
        <dbReference type="PIRSR" id="PIRSR601765-1"/>
    </source>
</evidence>
<dbReference type="EMBL" id="CP074694">
    <property type="protein sequence ID" value="QVL34212.1"/>
    <property type="molecule type" value="Genomic_DNA"/>
</dbReference>
<dbReference type="SMART" id="SM00947">
    <property type="entry name" value="Pro_CA"/>
    <property type="match status" value="1"/>
</dbReference>
<dbReference type="GO" id="GO:0008270">
    <property type="term" value="F:zinc ion binding"/>
    <property type="evidence" value="ECO:0007669"/>
    <property type="project" value="InterPro"/>
</dbReference>
<dbReference type="InterPro" id="IPR036874">
    <property type="entry name" value="Carbonic_anhydrase_sf"/>
</dbReference>
<keyword evidence="6" id="KW-0479">Metal-binding</keyword>
<sequence length="251" mass="27888">MLFAKMRNLVWMLLGGLLTLACVGIVLGLVRPPRKRIRSAKPDSSESALLALVNGNRRFVECNRSLSTDTSLDAENRHELMAGQHPYVAILTCADSRVCPEFIFDSRPGGIFEVRNAGNLVDEDVLASFEYAVEHLHVPLIVILAHKGCGAIDAVLEAEGKPLPHHLKALQEHTRGLAQEILQAHDDHSESEREYLCRENALQQARILIRESLVIQEAMERGRLQVICGIYDMSEGSVQFFESDSLAVKNP</sequence>
<dbReference type="Proteomes" id="UP000676194">
    <property type="component" value="Chromosome"/>
</dbReference>
<evidence type="ECO:0000256" key="1">
    <source>
        <dbReference type="ARBA" id="ARBA00006217"/>
    </source>
</evidence>
<dbReference type="Pfam" id="PF00484">
    <property type="entry name" value="Pro_CA"/>
    <property type="match status" value="1"/>
</dbReference>
<dbReference type="SUPFAM" id="SSF53056">
    <property type="entry name" value="beta-carbonic anhydrase, cab"/>
    <property type="match status" value="1"/>
</dbReference>
<feature type="binding site" evidence="6">
    <location>
        <position position="149"/>
    </location>
    <ligand>
        <name>Zn(2+)</name>
        <dbReference type="ChEBI" id="CHEBI:29105"/>
    </ligand>
</feature>
<feature type="binding site" evidence="6">
    <location>
        <position position="93"/>
    </location>
    <ligand>
        <name>Zn(2+)</name>
        <dbReference type="ChEBI" id="CHEBI:29105"/>
    </ligand>
</feature>
<dbReference type="PROSITE" id="PS51257">
    <property type="entry name" value="PROKAR_LIPOPROTEIN"/>
    <property type="match status" value="1"/>
</dbReference>
<dbReference type="PANTHER" id="PTHR11002:SF79">
    <property type="entry name" value="CARBONIC ANHYDRASE 2"/>
    <property type="match status" value="1"/>
</dbReference>
<dbReference type="PROSITE" id="PS00704">
    <property type="entry name" value="PROK_CO2_ANHYDRASE_1"/>
    <property type="match status" value="1"/>
</dbReference>
<evidence type="ECO:0000256" key="3">
    <source>
        <dbReference type="ARBA" id="ARBA00022833"/>
    </source>
</evidence>
<dbReference type="GO" id="GO:0015976">
    <property type="term" value="P:carbon utilization"/>
    <property type="evidence" value="ECO:0007669"/>
    <property type="project" value="InterPro"/>
</dbReference>
<comment type="catalytic activity">
    <reaction evidence="5">
        <text>hydrogencarbonate + H(+) = CO2 + H2O</text>
        <dbReference type="Rhea" id="RHEA:10748"/>
        <dbReference type="ChEBI" id="CHEBI:15377"/>
        <dbReference type="ChEBI" id="CHEBI:15378"/>
        <dbReference type="ChEBI" id="CHEBI:16526"/>
        <dbReference type="ChEBI" id="CHEBI:17544"/>
        <dbReference type="EC" id="4.2.1.1"/>
    </reaction>
</comment>
<dbReference type="AlphaFoldDB" id="A0A8E6B989"/>
<dbReference type="InterPro" id="IPR001765">
    <property type="entry name" value="Carbonic_anhydrase"/>
</dbReference>
<name>A0A8E6B989_9BACT</name>
<evidence type="ECO:0000256" key="5">
    <source>
        <dbReference type="ARBA" id="ARBA00048348"/>
    </source>
</evidence>
<evidence type="ECO:0000313" key="7">
    <source>
        <dbReference type="EMBL" id="QVL34212.1"/>
    </source>
</evidence>
<comment type="cofactor">
    <cofactor evidence="6">
        <name>Zn(2+)</name>
        <dbReference type="ChEBI" id="CHEBI:29105"/>
    </cofactor>
    <text evidence="6">Binds 1 zinc ion per subunit.</text>
</comment>
<dbReference type="InterPro" id="IPR015892">
    <property type="entry name" value="Carbonic_anhydrase_CS"/>
</dbReference>
<keyword evidence="4" id="KW-0456">Lyase</keyword>
<feature type="binding site" evidence="6">
    <location>
        <position position="146"/>
    </location>
    <ligand>
        <name>Zn(2+)</name>
        <dbReference type="ChEBI" id="CHEBI:29105"/>
    </ligand>
</feature>
<accession>A0A8E6B989</accession>
<proteinExistence type="inferred from homology"/>
<evidence type="ECO:0000313" key="8">
    <source>
        <dbReference type="Proteomes" id="UP000676194"/>
    </source>
</evidence>
<dbReference type="GO" id="GO:0004089">
    <property type="term" value="F:carbonate dehydratase activity"/>
    <property type="evidence" value="ECO:0007669"/>
    <property type="project" value="UniProtKB-EC"/>
</dbReference>
<keyword evidence="8" id="KW-1185">Reference proteome</keyword>
<keyword evidence="3 6" id="KW-0862">Zinc</keyword>